<dbReference type="GO" id="GO:0008270">
    <property type="term" value="F:zinc ion binding"/>
    <property type="evidence" value="ECO:0007669"/>
    <property type="project" value="InterPro"/>
</dbReference>
<dbReference type="GO" id="GO:0001216">
    <property type="term" value="F:DNA-binding transcription activator activity"/>
    <property type="evidence" value="ECO:0007669"/>
    <property type="project" value="UniProtKB-ARBA"/>
</dbReference>
<evidence type="ECO:0000256" key="1">
    <source>
        <dbReference type="ARBA" id="ARBA00004123"/>
    </source>
</evidence>
<dbReference type="Pfam" id="PF00172">
    <property type="entry name" value="Zn_clus"/>
    <property type="match status" value="1"/>
</dbReference>
<comment type="subcellular location">
    <subcellularLocation>
        <location evidence="1">Nucleus</location>
    </subcellularLocation>
</comment>
<dbReference type="Pfam" id="PF12706">
    <property type="entry name" value="Lactamase_B_2"/>
    <property type="match status" value="1"/>
</dbReference>
<dbReference type="Gene3D" id="4.10.240.10">
    <property type="entry name" value="Zn(2)-C6 fungal-type DNA-binding domain"/>
    <property type="match status" value="1"/>
</dbReference>
<dbReference type="GO" id="GO:0005634">
    <property type="term" value="C:nucleus"/>
    <property type="evidence" value="ECO:0007669"/>
    <property type="project" value="UniProtKB-SubCell"/>
</dbReference>
<evidence type="ECO:0000313" key="10">
    <source>
        <dbReference type="EMBL" id="OKL62884.1"/>
    </source>
</evidence>
<keyword evidence="5" id="KW-0238">DNA-binding</keyword>
<dbReference type="Gene3D" id="3.60.15.10">
    <property type="entry name" value="Ribonuclease Z/Hydroxyacylglutathione hydrolase-like"/>
    <property type="match status" value="1"/>
</dbReference>
<feature type="region of interest" description="Disordered" evidence="8">
    <location>
        <begin position="535"/>
        <end position="564"/>
    </location>
</feature>
<dbReference type="InterPro" id="IPR036864">
    <property type="entry name" value="Zn2-C6_fun-type_DNA-bd_sf"/>
</dbReference>
<dbReference type="GeneID" id="31001593"/>
<organism evidence="10 11">
    <name type="scientific">Talaromyces atroroseus</name>
    <dbReference type="NCBI Taxonomy" id="1441469"/>
    <lineage>
        <taxon>Eukaryota</taxon>
        <taxon>Fungi</taxon>
        <taxon>Dikarya</taxon>
        <taxon>Ascomycota</taxon>
        <taxon>Pezizomycotina</taxon>
        <taxon>Eurotiomycetes</taxon>
        <taxon>Eurotiomycetidae</taxon>
        <taxon>Eurotiales</taxon>
        <taxon>Trichocomaceae</taxon>
        <taxon>Talaromyces</taxon>
        <taxon>Talaromyces sect. Trachyspermi</taxon>
    </lineage>
</organism>
<reference evidence="10 11" key="1">
    <citation type="submission" date="2015-06" db="EMBL/GenBank/DDBJ databases">
        <title>Talaromyces atroroseus IBT 11181 draft genome.</title>
        <authorList>
            <person name="Rasmussen K.B."/>
            <person name="Rasmussen S."/>
            <person name="Petersen B."/>
            <person name="Sicheritz-Ponten T."/>
            <person name="Mortensen U.H."/>
            <person name="Thrane U."/>
        </authorList>
    </citation>
    <scope>NUCLEOTIDE SEQUENCE [LARGE SCALE GENOMIC DNA]</scope>
    <source>
        <strain evidence="10 11">IBT 11181</strain>
    </source>
</reference>
<dbReference type="PROSITE" id="PS50048">
    <property type="entry name" value="ZN2_CY6_FUNGAL_2"/>
    <property type="match status" value="1"/>
</dbReference>
<dbReference type="Proteomes" id="UP000214365">
    <property type="component" value="Unassembled WGS sequence"/>
</dbReference>
<evidence type="ECO:0000256" key="3">
    <source>
        <dbReference type="ARBA" id="ARBA00022833"/>
    </source>
</evidence>
<evidence type="ECO:0000256" key="2">
    <source>
        <dbReference type="ARBA" id="ARBA00022723"/>
    </source>
</evidence>
<dbReference type="GO" id="GO:0070290">
    <property type="term" value="F:N-acylphosphatidylethanolamine-specific phospholipase D activity"/>
    <property type="evidence" value="ECO:0007669"/>
    <property type="project" value="TreeGrafter"/>
</dbReference>
<dbReference type="GO" id="GO:0005737">
    <property type="term" value="C:cytoplasm"/>
    <property type="evidence" value="ECO:0007669"/>
    <property type="project" value="TreeGrafter"/>
</dbReference>
<keyword evidence="2" id="KW-0479">Metal-binding</keyword>
<dbReference type="GO" id="GO:0070292">
    <property type="term" value="P:N-acylphosphatidylethanolamine metabolic process"/>
    <property type="evidence" value="ECO:0007669"/>
    <property type="project" value="TreeGrafter"/>
</dbReference>
<sequence length="1087" mass="121264">MSSSTSAILYALTVSASPTTPAIPDDATSKPHHGKDRFHNPWDSWVEFGRLDVPKAMISRVLSGEANKPDTTPPTVPVQTPTFLPSRDTPKLRATWLGHACYYVEFPGGLRVLFDPVFEDRCSPFSWLGPKRYTKAPCEVTEIPTIDVVVISHNHYDHLSLPTVKAIAKKHSNCHFFVPLGNASWFRKAGISKVTELDWWDQRDVTLSPTTKQPQTVTEPDAPATKSADIVGRISCLPCQHIAARSPFDLAKTLWASWAIESGGQKVFFGGDTGYRAVPNLKGVVDDHAPEYDFPTCPAFKQIGELRGPFDLGLIPIGAYSPRWVMSCMHADPHDAVNIFQDTQCKKAMGIHWGTWVLTEEDVMEPPKKLKEALRRFDIPETVLVPYFTKRLLSLSALDCYISMNTIKVWAGLRAELLALAQLPSAAYPKAQLELIAMHDIDGAVRTVSARHKKACTECRQQKAKCDAYMNPDAPCSRCRKVGATCVISDPFKREHKRKRLSQLEREAEDLRKRLHGNHHGAMISPVGALNVTTETSRTPQSLGSLTPDTSPSQSIDPPFSTQPISINARPTPVVLPAPSGVRNDGPTQARTLKGTQVEACEINDIFQLFFQDYAPFLPILDPAMSPNGYYEQSPLLFWTVILVASRSYNKNPTLFPTLADPVFEMMLLSMKSNSTPVLKIQSFLLFLTWPLPILEVPFPLCGWLLNLAMQNGLHMPMASHEFGRNARSSALEPSRANKSVLTMDMQRRSELWAYCIVVYQRACLQKGQPPRAMLGLVPESGQHLCYQVPPILALQLRCLDIVSKCSTSIFAAGVRNTSFEHERSMSILIRAHESQLNDMVSQLPPNHNTLYPTIARLQIQVFYLYKDLTGSFNDCFLRLANTACSVIEHMKVLFNQPEAYVASPVFATNGMILACACLLRLLKSSMASKIDAERAKHYLFTGITTMKNAILDQNDLAAKCSRAMNQVWNSSKAFRKSDGSEYSTLRIRSRLVMSPVIDLAWWWREEFEPEEVAQRLEAEKEANKRDDGGDVSMLGPSDVEEFQFLNDEFLTDFEWALTSDILLPTGGFVDMGWPGSSSAELSLPLV</sequence>
<dbReference type="SUPFAM" id="SSF57701">
    <property type="entry name" value="Zn2/Cys6 DNA-binding domain"/>
    <property type="match status" value="1"/>
</dbReference>
<dbReference type="RefSeq" id="XP_020123005.1">
    <property type="nucleotide sequence ID" value="XM_020261546.1"/>
</dbReference>
<evidence type="ECO:0000256" key="8">
    <source>
        <dbReference type="SAM" id="MobiDB-lite"/>
    </source>
</evidence>
<evidence type="ECO:0000256" key="6">
    <source>
        <dbReference type="ARBA" id="ARBA00023163"/>
    </source>
</evidence>
<dbReference type="GO" id="GO:0000981">
    <property type="term" value="F:DNA-binding transcription factor activity, RNA polymerase II-specific"/>
    <property type="evidence" value="ECO:0007669"/>
    <property type="project" value="InterPro"/>
</dbReference>
<dbReference type="FunFam" id="4.10.240.10:FF:000003">
    <property type="entry name" value="C6 transcription factor (Leu3)"/>
    <property type="match status" value="1"/>
</dbReference>
<dbReference type="PANTHER" id="PTHR15032">
    <property type="entry name" value="N-ACYL-PHOSPHATIDYLETHANOLAMINE-HYDROLYZING PHOSPHOLIPASE D"/>
    <property type="match status" value="1"/>
</dbReference>
<dbReference type="InterPro" id="IPR001138">
    <property type="entry name" value="Zn2Cys6_DnaBD"/>
</dbReference>
<dbReference type="SUPFAM" id="SSF56281">
    <property type="entry name" value="Metallo-hydrolase/oxidoreductase"/>
    <property type="match status" value="1"/>
</dbReference>
<dbReference type="EMBL" id="LFMY01000002">
    <property type="protein sequence ID" value="OKL62884.1"/>
    <property type="molecule type" value="Genomic_DNA"/>
</dbReference>
<dbReference type="SMART" id="SM00066">
    <property type="entry name" value="GAL4"/>
    <property type="match status" value="1"/>
</dbReference>
<keyword evidence="6" id="KW-0804">Transcription</keyword>
<evidence type="ECO:0000259" key="9">
    <source>
        <dbReference type="PROSITE" id="PS50048"/>
    </source>
</evidence>
<evidence type="ECO:0000256" key="5">
    <source>
        <dbReference type="ARBA" id="ARBA00023125"/>
    </source>
</evidence>
<feature type="domain" description="Zn(2)-C6 fungal-type" evidence="9">
    <location>
        <begin position="455"/>
        <end position="488"/>
    </location>
</feature>
<dbReference type="GO" id="GO:0003677">
    <property type="term" value="F:DNA binding"/>
    <property type="evidence" value="ECO:0007669"/>
    <property type="project" value="UniProtKB-KW"/>
</dbReference>
<keyword evidence="4" id="KW-0805">Transcription regulation</keyword>
<dbReference type="PROSITE" id="PS00463">
    <property type="entry name" value="ZN2_CY6_FUNGAL_1"/>
    <property type="match status" value="1"/>
</dbReference>
<name>A0A1Q5QAC2_TALAT</name>
<keyword evidence="7" id="KW-0539">Nucleus</keyword>
<dbReference type="FunFam" id="3.60.15.10:FF:000048">
    <property type="entry name" value="Zn-dependent hydrolase/oxidoreductase family protein, putative"/>
    <property type="match status" value="1"/>
</dbReference>
<dbReference type="InterPro" id="IPR036866">
    <property type="entry name" value="RibonucZ/Hydroxyglut_hydro"/>
</dbReference>
<dbReference type="GO" id="GO:0070291">
    <property type="term" value="P:N-acylethanolamine metabolic process"/>
    <property type="evidence" value="ECO:0007669"/>
    <property type="project" value="TreeGrafter"/>
</dbReference>
<dbReference type="PANTHER" id="PTHR15032:SF4">
    <property type="entry name" value="N-ACYL-PHOSPHATIDYLETHANOLAMINE-HYDROLYZING PHOSPHOLIPASE D"/>
    <property type="match status" value="1"/>
</dbReference>
<protein>
    <recommendedName>
        <fullName evidence="9">Zn(2)-C6 fungal-type domain-containing protein</fullName>
    </recommendedName>
</protein>
<feature type="region of interest" description="Disordered" evidence="8">
    <location>
        <begin position="64"/>
        <end position="84"/>
    </location>
</feature>
<dbReference type="AlphaFoldDB" id="A0A1Q5QAC2"/>
<dbReference type="CDD" id="cd12148">
    <property type="entry name" value="fungal_TF_MHR"/>
    <property type="match status" value="1"/>
</dbReference>
<evidence type="ECO:0000256" key="7">
    <source>
        <dbReference type="ARBA" id="ARBA00023242"/>
    </source>
</evidence>
<gene>
    <name evidence="10" type="ORF">UA08_01838</name>
</gene>
<dbReference type="OrthoDB" id="3163292at2759"/>
<dbReference type="CDD" id="cd00067">
    <property type="entry name" value="GAL4"/>
    <property type="match status" value="1"/>
</dbReference>
<keyword evidence="11" id="KW-1185">Reference proteome</keyword>
<keyword evidence="3" id="KW-0862">Zinc</keyword>
<comment type="caution">
    <text evidence="10">The sequence shown here is derived from an EMBL/GenBank/DDBJ whole genome shotgun (WGS) entry which is preliminary data.</text>
</comment>
<accession>A0A1Q5QAC2</accession>
<evidence type="ECO:0000313" key="11">
    <source>
        <dbReference type="Proteomes" id="UP000214365"/>
    </source>
</evidence>
<dbReference type="InterPro" id="IPR001279">
    <property type="entry name" value="Metallo-B-lactamas"/>
</dbReference>
<evidence type="ECO:0000256" key="4">
    <source>
        <dbReference type="ARBA" id="ARBA00023015"/>
    </source>
</evidence>
<proteinExistence type="predicted"/>